<dbReference type="AlphaFoldDB" id="A0A918Q7V0"/>
<feature type="compositionally biased region" description="Basic and acidic residues" evidence="1">
    <location>
        <begin position="16"/>
        <end position="27"/>
    </location>
</feature>
<evidence type="ECO:0000313" key="3">
    <source>
        <dbReference type="Proteomes" id="UP000630936"/>
    </source>
</evidence>
<accession>A0A918Q7V0</accession>
<keyword evidence="3" id="KW-1185">Reference proteome</keyword>
<gene>
    <name evidence="2" type="ORF">GCM10010387_33190</name>
</gene>
<reference evidence="2" key="2">
    <citation type="submission" date="2020-09" db="EMBL/GenBank/DDBJ databases">
        <authorList>
            <person name="Sun Q."/>
            <person name="Ohkuma M."/>
        </authorList>
    </citation>
    <scope>NUCLEOTIDE SEQUENCE</scope>
    <source>
        <strain evidence="2">JCM 4988</strain>
    </source>
</reference>
<dbReference type="RefSeq" id="WP_229869154.1">
    <property type="nucleotide sequence ID" value="NZ_BMWG01000009.1"/>
</dbReference>
<dbReference type="EMBL" id="BMWG01000009">
    <property type="protein sequence ID" value="GGZ36491.1"/>
    <property type="molecule type" value="Genomic_DNA"/>
</dbReference>
<dbReference type="Proteomes" id="UP000630936">
    <property type="component" value="Unassembled WGS sequence"/>
</dbReference>
<protein>
    <submittedName>
        <fullName evidence="2">Uncharacterized protein</fullName>
    </submittedName>
</protein>
<comment type="caution">
    <text evidence="2">The sequence shown here is derived from an EMBL/GenBank/DDBJ whole genome shotgun (WGS) entry which is preliminary data.</text>
</comment>
<evidence type="ECO:0000256" key="1">
    <source>
        <dbReference type="SAM" id="MobiDB-lite"/>
    </source>
</evidence>
<proteinExistence type="predicted"/>
<name>A0A918Q7V0_9ACTN</name>
<organism evidence="2 3">
    <name type="scientific">Streptomyces inusitatus</name>
    <dbReference type="NCBI Taxonomy" id="68221"/>
    <lineage>
        <taxon>Bacteria</taxon>
        <taxon>Bacillati</taxon>
        <taxon>Actinomycetota</taxon>
        <taxon>Actinomycetes</taxon>
        <taxon>Kitasatosporales</taxon>
        <taxon>Streptomycetaceae</taxon>
        <taxon>Streptomyces</taxon>
    </lineage>
</organism>
<feature type="region of interest" description="Disordered" evidence="1">
    <location>
        <begin position="1"/>
        <end position="32"/>
    </location>
</feature>
<reference evidence="2" key="1">
    <citation type="journal article" date="2014" name="Int. J. Syst. Evol. Microbiol.">
        <title>Complete genome sequence of Corynebacterium casei LMG S-19264T (=DSM 44701T), isolated from a smear-ripened cheese.</title>
        <authorList>
            <consortium name="US DOE Joint Genome Institute (JGI-PGF)"/>
            <person name="Walter F."/>
            <person name="Albersmeier A."/>
            <person name="Kalinowski J."/>
            <person name="Ruckert C."/>
        </authorList>
    </citation>
    <scope>NUCLEOTIDE SEQUENCE</scope>
    <source>
        <strain evidence="2">JCM 4988</strain>
    </source>
</reference>
<evidence type="ECO:0000313" key="2">
    <source>
        <dbReference type="EMBL" id="GGZ36491.1"/>
    </source>
</evidence>
<sequence>MLGESSPPARGSFADLRAKGDRQEVRPARARGRSMDLALVEQKLQLALAWLDYRRRRWPDTANPHLLINKQTAPETGPISGVSVSAALRGQTATLERLRVDRQLEEALVHGPDPLHLAEVFGLAEKTAIRYADSARALLEQAAEQLSQ</sequence>